<dbReference type="Pfam" id="PF22244">
    <property type="entry name" value="GCE_fung"/>
    <property type="match status" value="1"/>
</dbReference>
<dbReference type="ESTHER" id="opitp-b1zpb1">
    <property type="family name" value="Glucuronoyl_esterase"/>
</dbReference>
<dbReference type="GO" id="GO:0052689">
    <property type="term" value="F:carboxylic ester hydrolase activity"/>
    <property type="evidence" value="ECO:0007669"/>
    <property type="project" value="UniProtKB-KW"/>
</dbReference>
<dbReference type="PROSITE" id="PS50287">
    <property type="entry name" value="SRCR_2"/>
    <property type="match status" value="1"/>
</dbReference>
<keyword evidence="7" id="KW-1185">Reference proteome</keyword>
<dbReference type="Proteomes" id="UP000007013">
    <property type="component" value="Chromosome"/>
</dbReference>
<reference evidence="6 7" key="1">
    <citation type="journal article" date="2011" name="J. Bacteriol.">
        <title>Genome sequence of the verrucomicrobium Opitutus terrae PB90-1, an abundant inhabitant of rice paddy soil ecosystems.</title>
        <authorList>
            <person name="van Passel M.W."/>
            <person name="Kant R."/>
            <person name="Palva A."/>
            <person name="Copeland A."/>
            <person name="Lucas S."/>
            <person name="Lapidus A."/>
            <person name="Glavina del Rio T."/>
            <person name="Pitluck S."/>
            <person name="Goltsman E."/>
            <person name="Clum A."/>
            <person name="Sun H."/>
            <person name="Schmutz J."/>
            <person name="Larimer F.W."/>
            <person name="Land M.L."/>
            <person name="Hauser L."/>
            <person name="Kyrpides N."/>
            <person name="Mikhailova N."/>
            <person name="Richardson P.P."/>
            <person name="Janssen P.H."/>
            <person name="de Vos W.M."/>
            <person name="Smidt H."/>
        </authorList>
    </citation>
    <scope>NUCLEOTIDE SEQUENCE [LARGE SCALE GENOMIC DNA]</scope>
    <source>
        <strain evidence="7">DSM 11246 / JCM 15787 / PB90-1</strain>
    </source>
</reference>
<dbReference type="KEGG" id="ote:Oter_4328"/>
<dbReference type="InterPro" id="IPR054579">
    <property type="entry name" value="GCE-like_dom"/>
</dbReference>
<sequence length="495" mass="54324">MARSRLLIAVIALAVFTAGASLAVAAEKPARADAPRWPTPEERQRLNELSHADWQRTMDQLGLSVPVDLPPEETDPSRPAGLKRNANGNGWTDAEGHFAVRSAWGNWINYDLAKAETGSPLPDPLRLENGELVKDAATWRERRRLEVLESFQREIYGRIPQNTPTVTWAVVETDEHALDGRARMKRIVGSIDNSSYPEAKPSIGLTLYLPAEAKGPVPVIVAITFDFPPGFRFPGAPEGPSALEQTLAHGWGYARFNPVTVQADDGAGMKEGIIGLVNKGQPRAPDQWGSIAAWSWGLSRIIDYFETDADVDAKRLGVEGHSRYGKTALVAAAYEPRWAIAYASCSGEGGAKLHRHDYGENVDIVASSGEYHWMAPNYLKYAGRWDDLPNDQHELIALVAPRPLLVTGGTTDLWPDPVGMFKACVAAGPVYRLLGKKDLGRTEMPAPNEDVIDGDLAFRLHEGGHFDLFDWPTFLKFADRYLGKSEAMVGSRNAN</sequence>
<dbReference type="GO" id="GO:0016020">
    <property type="term" value="C:membrane"/>
    <property type="evidence" value="ECO:0007669"/>
    <property type="project" value="InterPro"/>
</dbReference>
<evidence type="ECO:0000259" key="5">
    <source>
        <dbReference type="PROSITE" id="PS50287"/>
    </source>
</evidence>
<dbReference type="RefSeq" id="WP_012377126.1">
    <property type="nucleotide sequence ID" value="NC_010571.1"/>
</dbReference>
<dbReference type="InterPro" id="IPR001190">
    <property type="entry name" value="SRCR"/>
</dbReference>
<gene>
    <name evidence="6" type="ordered locus">Oter_4328</name>
</gene>
<dbReference type="InterPro" id="IPR029058">
    <property type="entry name" value="AB_hydrolase_fold"/>
</dbReference>
<keyword evidence="2 4" id="KW-0732">Signal</keyword>
<keyword evidence="1" id="KW-0719">Serine esterase</keyword>
<protein>
    <recommendedName>
        <fullName evidence="5">SRCR domain-containing protein</fullName>
    </recommendedName>
</protein>
<name>B1ZPB1_OPITP</name>
<dbReference type="Gene3D" id="3.40.50.1820">
    <property type="entry name" value="alpha/beta hydrolase"/>
    <property type="match status" value="1"/>
</dbReference>
<evidence type="ECO:0000313" key="6">
    <source>
        <dbReference type="EMBL" id="ACB77600.1"/>
    </source>
</evidence>
<accession>B1ZPB1</accession>
<proteinExistence type="predicted"/>
<dbReference type="eggNOG" id="COG1073">
    <property type="taxonomic scope" value="Bacteria"/>
</dbReference>
<evidence type="ECO:0000256" key="2">
    <source>
        <dbReference type="ARBA" id="ARBA00022729"/>
    </source>
</evidence>
<organism evidence="6 7">
    <name type="scientific">Opitutus terrae (strain DSM 11246 / JCM 15787 / PB90-1)</name>
    <dbReference type="NCBI Taxonomy" id="452637"/>
    <lineage>
        <taxon>Bacteria</taxon>
        <taxon>Pseudomonadati</taxon>
        <taxon>Verrucomicrobiota</taxon>
        <taxon>Opitutia</taxon>
        <taxon>Opitutales</taxon>
        <taxon>Opitutaceae</taxon>
        <taxon>Opitutus</taxon>
    </lineage>
</organism>
<evidence type="ECO:0000256" key="4">
    <source>
        <dbReference type="SAM" id="SignalP"/>
    </source>
</evidence>
<dbReference type="SUPFAM" id="SSF53474">
    <property type="entry name" value="alpha/beta-Hydrolases"/>
    <property type="match status" value="1"/>
</dbReference>
<dbReference type="OrthoDB" id="9809261at2"/>
<dbReference type="EMBL" id="CP001032">
    <property type="protein sequence ID" value="ACB77600.1"/>
    <property type="molecule type" value="Genomic_DNA"/>
</dbReference>
<dbReference type="HOGENOM" id="CLU_045118_0_0_0"/>
<evidence type="ECO:0000256" key="3">
    <source>
        <dbReference type="ARBA" id="ARBA00022801"/>
    </source>
</evidence>
<dbReference type="AlphaFoldDB" id="B1ZPB1"/>
<feature type="domain" description="SRCR" evidence="5">
    <location>
        <begin position="261"/>
        <end position="347"/>
    </location>
</feature>
<dbReference type="STRING" id="452637.Oter_4328"/>
<evidence type="ECO:0000313" key="7">
    <source>
        <dbReference type="Proteomes" id="UP000007013"/>
    </source>
</evidence>
<keyword evidence="3" id="KW-0378">Hydrolase</keyword>
<evidence type="ECO:0000256" key="1">
    <source>
        <dbReference type="ARBA" id="ARBA00022487"/>
    </source>
</evidence>
<feature type="chain" id="PRO_5002774411" description="SRCR domain-containing protein" evidence="4">
    <location>
        <begin position="26"/>
        <end position="495"/>
    </location>
</feature>
<feature type="signal peptide" evidence="4">
    <location>
        <begin position="1"/>
        <end position="25"/>
    </location>
</feature>